<keyword evidence="2" id="KW-1185">Reference proteome</keyword>
<comment type="caution">
    <text evidence="1">The sequence shown here is derived from an EMBL/GenBank/DDBJ whole genome shotgun (WGS) entry which is preliminary data.</text>
</comment>
<evidence type="ECO:0000313" key="2">
    <source>
        <dbReference type="Proteomes" id="UP000269945"/>
    </source>
</evidence>
<dbReference type="Proteomes" id="UP000269945">
    <property type="component" value="Unassembled WGS sequence"/>
</dbReference>
<dbReference type="AlphaFoldDB" id="A0A9X9PYJ6"/>
<sequence>ELWTLPLVSAEPECGRGPQLPDSLCRTPVPAPAPLLCGLRLPLPLHVCQLWRPLLHRALSGHPPGDQVPEVDCVSLGVPGGEGLRASPQPQRGLGQRERCPSRPREQLFTCPAEPCPNCRGRAVFPGLCAAKWAGPSACCCV</sequence>
<evidence type="ECO:0000313" key="1">
    <source>
        <dbReference type="EMBL" id="VCW77715.1"/>
    </source>
</evidence>
<accession>A0A9X9PYJ6</accession>
<feature type="non-terminal residue" evidence="1">
    <location>
        <position position="142"/>
    </location>
</feature>
<dbReference type="EMBL" id="CYRY02009240">
    <property type="protein sequence ID" value="VCW77715.1"/>
    <property type="molecule type" value="Genomic_DNA"/>
</dbReference>
<reference evidence="1 2" key="1">
    <citation type="submission" date="2018-10" db="EMBL/GenBank/DDBJ databases">
        <authorList>
            <person name="Ekblom R."/>
            <person name="Jareborg N."/>
        </authorList>
    </citation>
    <scope>NUCLEOTIDE SEQUENCE [LARGE SCALE GENOMIC DNA]</scope>
    <source>
        <tissue evidence="1">Muscle</tissue>
    </source>
</reference>
<gene>
    <name evidence="1" type="ORF">BN2614_LOCUS2</name>
</gene>
<protein>
    <submittedName>
        <fullName evidence="1">Uncharacterized protein</fullName>
    </submittedName>
</protein>
<proteinExistence type="predicted"/>
<organism evidence="1 2">
    <name type="scientific">Gulo gulo</name>
    <name type="common">Wolverine</name>
    <name type="synonym">Gluton</name>
    <dbReference type="NCBI Taxonomy" id="48420"/>
    <lineage>
        <taxon>Eukaryota</taxon>
        <taxon>Metazoa</taxon>
        <taxon>Chordata</taxon>
        <taxon>Craniata</taxon>
        <taxon>Vertebrata</taxon>
        <taxon>Euteleostomi</taxon>
        <taxon>Mammalia</taxon>
        <taxon>Eutheria</taxon>
        <taxon>Laurasiatheria</taxon>
        <taxon>Carnivora</taxon>
        <taxon>Caniformia</taxon>
        <taxon>Musteloidea</taxon>
        <taxon>Mustelidae</taxon>
        <taxon>Guloninae</taxon>
        <taxon>Gulo</taxon>
    </lineage>
</organism>
<name>A0A9X9PYJ6_GULGU</name>